<dbReference type="AlphaFoldDB" id="A0AAV4R949"/>
<comment type="caution">
    <text evidence="1">The sequence shown here is derived from an EMBL/GenBank/DDBJ whole genome shotgun (WGS) entry which is preliminary data.</text>
</comment>
<protein>
    <submittedName>
        <fullName evidence="1">Uncharacterized protein</fullName>
    </submittedName>
</protein>
<dbReference type="Proteomes" id="UP001054837">
    <property type="component" value="Unassembled WGS sequence"/>
</dbReference>
<organism evidence="1 2">
    <name type="scientific">Caerostris darwini</name>
    <dbReference type="NCBI Taxonomy" id="1538125"/>
    <lineage>
        <taxon>Eukaryota</taxon>
        <taxon>Metazoa</taxon>
        <taxon>Ecdysozoa</taxon>
        <taxon>Arthropoda</taxon>
        <taxon>Chelicerata</taxon>
        <taxon>Arachnida</taxon>
        <taxon>Araneae</taxon>
        <taxon>Araneomorphae</taxon>
        <taxon>Entelegynae</taxon>
        <taxon>Araneoidea</taxon>
        <taxon>Araneidae</taxon>
        <taxon>Caerostris</taxon>
    </lineage>
</organism>
<keyword evidence="2" id="KW-1185">Reference proteome</keyword>
<reference evidence="1 2" key="1">
    <citation type="submission" date="2021-06" db="EMBL/GenBank/DDBJ databases">
        <title>Caerostris darwini draft genome.</title>
        <authorList>
            <person name="Kono N."/>
            <person name="Arakawa K."/>
        </authorList>
    </citation>
    <scope>NUCLEOTIDE SEQUENCE [LARGE SCALE GENOMIC DNA]</scope>
</reference>
<name>A0AAV4R949_9ARAC</name>
<evidence type="ECO:0000313" key="1">
    <source>
        <dbReference type="EMBL" id="GIY18478.1"/>
    </source>
</evidence>
<sequence length="88" mass="10296">MFNILEKAAWGFYRILPRALVVSEKIIRSIGGFGENRHERWRIFRKSSRILEILKKVTGALEIFGEGPPKTLKSLEKDAWRRKERGGR</sequence>
<gene>
    <name evidence="1" type="ORF">CDAR_263801</name>
</gene>
<dbReference type="EMBL" id="BPLQ01005923">
    <property type="protein sequence ID" value="GIY18478.1"/>
    <property type="molecule type" value="Genomic_DNA"/>
</dbReference>
<evidence type="ECO:0000313" key="2">
    <source>
        <dbReference type="Proteomes" id="UP001054837"/>
    </source>
</evidence>
<proteinExistence type="predicted"/>
<accession>A0AAV4R949</accession>